<dbReference type="Gene3D" id="1.20.210.10">
    <property type="entry name" value="Cytochrome c oxidase-like, subunit I domain"/>
    <property type="match status" value="1"/>
</dbReference>
<evidence type="ECO:0000256" key="4">
    <source>
        <dbReference type="ARBA" id="ARBA00022982"/>
    </source>
</evidence>
<keyword evidence="4 8" id="KW-0249">Electron transport</keyword>
<feature type="transmembrane region" description="Helical" evidence="9">
    <location>
        <begin position="206"/>
        <end position="229"/>
    </location>
</feature>
<dbReference type="InterPro" id="IPR000883">
    <property type="entry name" value="Cyt_C_Oxase_1"/>
</dbReference>
<comment type="function">
    <text evidence="7">Cytochrome c oxidase is the component of the respiratory chain that catalyzes the reduction of oxygen to water. Subunits 1-3 form the functional core of the enzyme complex. CO I is the catalytic subunit of the enzyme. Electrons originating in cytochrome c are transferred via the copper A center of subunit 2 and heme A of subunit 1 to the bimetallic center formed by heme A3 and copper B.</text>
</comment>
<dbReference type="PROSITE" id="PS00077">
    <property type="entry name" value="COX1_CUB"/>
    <property type="match status" value="1"/>
</dbReference>
<evidence type="ECO:0000313" key="12">
    <source>
        <dbReference type="Proteomes" id="UP000437736"/>
    </source>
</evidence>
<sequence length="550" mass="59707">MPRRLERVAATPPEAPPLGLLGYFTATDHKKIGVLTVTTSLILFFVYGGMAITMRVQLAQPNQALVPANMYDQLFTVHGAGMIFTVITPIALGLGVYMIPLQIGAPGIAAPRTVLLGYWLNVCGAIALLSGFFTGNGAAQDGWYSYTPLSSSVYTPGPGQSLWVVAGFLSVTGMMCMAVPMLWTVLRMRAPGVTPLRLPVFCWSEIVSCLMVVAAFPSLLAAVGLVAYGRTNPAIFSNDIWDIAYQQLFWFYGHPVVYVMFFPFAGVVVESLATFAGRRYNSYKPTVIALLMFAALSMSVYGHHMFTTGQIANDYYSLTSICLIIPAGIEYFGYIGTIIGGRIRWTTSFLFSLGFVVQFLIGGLTGVMLGTTVLDYNFHGTYFVVGHFHYTLFGGSVFGLMAGIYLWFPKVTGYLLDERLGKVHFWLMALGTNTAFMPMLILGFTGLPRRVSTYAPGYGFGTLSAISTAGAFIIGIAMAVFVVNVIRSLVRKVPAGPDPWGGHSLEWATSSPPPRYNFVAVPPVHSYAPLLDLRLEAEKDAQVDKQGSPA</sequence>
<evidence type="ECO:0000256" key="8">
    <source>
        <dbReference type="RuleBase" id="RU000370"/>
    </source>
</evidence>
<dbReference type="PANTHER" id="PTHR10422">
    <property type="entry name" value="CYTOCHROME C OXIDASE SUBUNIT 1"/>
    <property type="match status" value="1"/>
</dbReference>
<evidence type="ECO:0000256" key="9">
    <source>
        <dbReference type="SAM" id="Phobius"/>
    </source>
</evidence>
<dbReference type="Proteomes" id="UP000437736">
    <property type="component" value="Unassembled WGS sequence"/>
</dbReference>
<accession>A0ABW9QS85</accession>
<feature type="transmembrane region" description="Helical" evidence="9">
    <location>
        <begin position="74"/>
        <end position="101"/>
    </location>
</feature>
<dbReference type="SUPFAM" id="SSF81442">
    <property type="entry name" value="Cytochrome c oxidase subunit I-like"/>
    <property type="match status" value="1"/>
</dbReference>
<dbReference type="Pfam" id="PF00115">
    <property type="entry name" value="COX1"/>
    <property type="match status" value="1"/>
</dbReference>
<protein>
    <submittedName>
        <fullName evidence="11">Cytochrome c oxidase subunit I</fullName>
    </submittedName>
</protein>
<evidence type="ECO:0000256" key="7">
    <source>
        <dbReference type="ARBA" id="ARBA00025218"/>
    </source>
</evidence>
<comment type="similarity">
    <text evidence="8">Belongs to the heme-copper respiratory oxidase family.</text>
</comment>
<keyword evidence="8" id="KW-0813">Transport</keyword>
<feature type="transmembrane region" description="Helical" evidence="9">
    <location>
        <begin position="285"/>
        <end position="303"/>
    </location>
</feature>
<evidence type="ECO:0000256" key="2">
    <source>
        <dbReference type="ARBA" id="ARBA00022660"/>
    </source>
</evidence>
<dbReference type="PROSITE" id="PS50855">
    <property type="entry name" value="COX1"/>
    <property type="match status" value="1"/>
</dbReference>
<feature type="transmembrane region" description="Helical" evidence="9">
    <location>
        <begin position="315"/>
        <end position="337"/>
    </location>
</feature>
<feature type="transmembrane region" description="Helical" evidence="9">
    <location>
        <begin position="388"/>
        <end position="408"/>
    </location>
</feature>
<evidence type="ECO:0000259" key="10">
    <source>
        <dbReference type="PROSITE" id="PS50855"/>
    </source>
</evidence>
<keyword evidence="6 9" id="KW-0472">Membrane</keyword>
<keyword evidence="12" id="KW-1185">Reference proteome</keyword>
<reference evidence="11 12" key="1">
    <citation type="submission" date="2019-11" db="EMBL/GenBank/DDBJ databases">
        <title>Acidiferrimicrobium australis gen. nov., sp. nov., an acidophilic and obligately heterotrophic, member of the Actinobacteria that catalyses dissimilatory oxido- reduction of iron isolated from metal-rich acidic water in Chile.</title>
        <authorList>
            <person name="Gonzalez D."/>
            <person name="Huber K."/>
            <person name="Hedrich S."/>
            <person name="Rojas-Villalobos C."/>
            <person name="Quatrini R."/>
            <person name="Dinamarca M.A."/>
            <person name="Schwarz A."/>
            <person name="Canales C."/>
            <person name="Nancucheo I."/>
        </authorList>
    </citation>
    <scope>NUCLEOTIDE SEQUENCE [LARGE SCALE GENOMIC DNA]</scope>
    <source>
        <strain evidence="11 12">USS-CCA1</strain>
    </source>
</reference>
<comment type="caution">
    <text evidence="11">The sequence shown here is derived from an EMBL/GenBank/DDBJ whole genome shotgun (WGS) entry which is preliminary data.</text>
</comment>
<dbReference type="PRINTS" id="PR01165">
    <property type="entry name" value="CYCOXIDASEI"/>
</dbReference>
<comment type="subcellular location">
    <subcellularLocation>
        <location evidence="1">Membrane</location>
        <topology evidence="1">Multi-pass membrane protein</topology>
    </subcellularLocation>
</comment>
<feature type="transmembrane region" description="Helical" evidence="9">
    <location>
        <begin position="349"/>
        <end position="368"/>
    </location>
</feature>
<feature type="transmembrane region" description="Helical" evidence="9">
    <location>
        <begin position="249"/>
        <end position="273"/>
    </location>
</feature>
<dbReference type="InterPro" id="IPR036927">
    <property type="entry name" value="Cyt_c_oxase-like_su1_sf"/>
</dbReference>
<feature type="transmembrane region" description="Helical" evidence="9">
    <location>
        <begin position="32"/>
        <end position="54"/>
    </location>
</feature>
<feature type="transmembrane region" description="Helical" evidence="9">
    <location>
        <begin position="113"/>
        <end position="133"/>
    </location>
</feature>
<name>A0ABW9QS85_9ACTN</name>
<evidence type="ECO:0000256" key="6">
    <source>
        <dbReference type="ARBA" id="ARBA00023136"/>
    </source>
</evidence>
<evidence type="ECO:0000256" key="1">
    <source>
        <dbReference type="ARBA" id="ARBA00004141"/>
    </source>
</evidence>
<proteinExistence type="inferred from homology"/>
<organism evidence="11 12">
    <name type="scientific">Acidiferrimicrobium australe</name>
    <dbReference type="NCBI Taxonomy" id="2664430"/>
    <lineage>
        <taxon>Bacteria</taxon>
        <taxon>Bacillati</taxon>
        <taxon>Actinomycetota</taxon>
        <taxon>Acidimicrobiia</taxon>
        <taxon>Acidimicrobiales</taxon>
        <taxon>Acidimicrobiaceae</taxon>
        <taxon>Acidiferrimicrobium</taxon>
    </lineage>
</organism>
<keyword evidence="3 8" id="KW-0812">Transmembrane</keyword>
<feature type="domain" description="Cytochrome oxidase subunit I profile" evidence="10">
    <location>
        <begin position="17"/>
        <end position="525"/>
    </location>
</feature>
<evidence type="ECO:0000256" key="3">
    <source>
        <dbReference type="ARBA" id="ARBA00022692"/>
    </source>
</evidence>
<dbReference type="PANTHER" id="PTHR10422:SF18">
    <property type="entry name" value="CYTOCHROME C OXIDASE SUBUNIT 1"/>
    <property type="match status" value="1"/>
</dbReference>
<evidence type="ECO:0000256" key="5">
    <source>
        <dbReference type="ARBA" id="ARBA00022989"/>
    </source>
</evidence>
<evidence type="ECO:0000313" key="11">
    <source>
        <dbReference type="EMBL" id="MST32405.1"/>
    </source>
</evidence>
<gene>
    <name evidence="11" type="ORF">GHK86_06685</name>
</gene>
<dbReference type="InterPro" id="IPR023616">
    <property type="entry name" value="Cyt_c_oxase-like_su1_dom"/>
</dbReference>
<dbReference type="EMBL" id="WJHE01000287">
    <property type="protein sequence ID" value="MST32405.1"/>
    <property type="molecule type" value="Genomic_DNA"/>
</dbReference>
<feature type="transmembrane region" description="Helical" evidence="9">
    <location>
        <begin position="420"/>
        <end position="444"/>
    </location>
</feature>
<keyword evidence="8" id="KW-0349">Heme</keyword>
<dbReference type="InterPro" id="IPR023615">
    <property type="entry name" value="Cyt_c_Oxase_su1_BS"/>
</dbReference>
<keyword evidence="5 9" id="KW-1133">Transmembrane helix</keyword>
<keyword evidence="2 8" id="KW-0679">Respiratory chain</keyword>
<feature type="transmembrane region" description="Helical" evidence="9">
    <location>
        <begin position="162"/>
        <end position="186"/>
    </location>
</feature>
<feature type="transmembrane region" description="Helical" evidence="9">
    <location>
        <begin position="464"/>
        <end position="486"/>
    </location>
</feature>
<keyword evidence="8" id="KW-0408">Iron</keyword>
<keyword evidence="8" id="KW-0479">Metal-binding</keyword>